<gene>
    <name evidence="1" type="ORF">ACIRA0001_0508</name>
</gene>
<sequence>MAGVKGIKVAGIVDFIDFYYFELLFKNIPLLEDDKAQRDWQFLLSGKRRVGSV</sequence>
<proteinExistence type="predicted"/>
<reference evidence="1 2" key="1">
    <citation type="submission" date="2009-07" db="EMBL/GenBank/DDBJ databases">
        <authorList>
            <person name="Madupu R."/>
            <person name="Durkin A.S."/>
            <person name="Torralba M."/>
            <person name="Methe B."/>
            <person name="Sutton G.G."/>
            <person name="Strausberg R.L."/>
            <person name="Nelson K.E."/>
        </authorList>
    </citation>
    <scope>NUCLEOTIDE SEQUENCE [LARGE SCALE GENOMIC DNA]</scope>
    <source>
        <strain evidence="1 2">SK82</strain>
    </source>
</reference>
<accession>A0ABM9YKR9</accession>
<comment type="caution">
    <text evidence="1">The sequence shown here is derived from an EMBL/GenBank/DDBJ whole genome shotgun (WGS) entry which is preliminary data.</text>
</comment>
<evidence type="ECO:0000313" key="2">
    <source>
        <dbReference type="Proteomes" id="UP000018419"/>
    </source>
</evidence>
<organism evidence="1 2">
    <name type="scientific">Acinetobacter radioresistens SK82</name>
    <dbReference type="NCBI Taxonomy" id="596318"/>
    <lineage>
        <taxon>Bacteria</taxon>
        <taxon>Pseudomonadati</taxon>
        <taxon>Pseudomonadota</taxon>
        <taxon>Gammaproteobacteria</taxon>
        <taxon>Moraxellales</taxon>
        <taxon>Moraxellaceae</taxon>
        <taxon>Acinetobacter</taxon>
    </lineage>
</organism>
<protein>
    <submittedName>
        <fullName evidence="1">Uncharacterized protein</fullName>
    </submittedName>
</protein>
<evidence type="ECO:0000313" key="1">
    <source>
        <dbReference type="EMBL" id="EET81478.1"/>
    </source>
</evidence>
<keyword evidence="2" id="KW-1185">Reference proteome</keyword>
<dbReference type="EMBL" id="ACVR01000069">
    <property type="protein sequence ID" value="EET81478.1"/>
    <property type="molecule type" value="Genomic_DNA"/>
</dbReference>
<dbReference type="Proteomes" id="UP000018419">
    <property type="component" value="Unassembled WGS sequence"/>
</dbReference>
<dbReference type="RefSeq" id="WP_005405332.1">
    <property type="nucleotide sequence ID" value="NZ_ACVR01000069.1"/>
</dbReference>
<name>A0ABM9YKR9_ACIRA</name>